<dbReference type="InterPro" id="IPR022919">
    <property type="entry name" value="Pept_M48_protease_HtpX"/>
</dbReference>
<protein>
    <recommendedName>
        <fullName evidence="12">Protease HtpX homolog</fullName>
        <ecNumber evidence="12">3.4.24.-</ecNumber>
    </recommendedName>
</protein>
<feature type="binding site" evidence="12">
    <location>
        <position position="148"/>
    </location>
    <ligand>
        <name>Zn(2+)</name>
        <dbReference type="ChEBI" id="CHEBI:29105"/>
        <note>catalytic</note>
    </ligand>
</feature>
<dbReference type="GO" id="GO:0005886">
    <property type="term" value="C:plasma membrane"/>
    <property type="evidence" value="ECO:0007669"/>
    <property type="project" value="UniProtKB-SubCell"/>
</dbReference>
<evidence type="ECO:0000256" key="5">
    <source>
        <dbReference type="ARBA" id="ARBA00022692"/>
    </source>
</evidence>
<dbReference type="STRING" id="862908.BMS_1713"/>
<dbReference type="GO" id="GO:0008270">
    <property type="term" value="F:zinc ion binding"/>
    <property type="evidence" value="ECO:0007669"/>
    <property type="project" value="UniProtKB-UniRule"/>
</dbReference>
<keyword evidence="7 12" id="KW-0378">Hydrolase</keyword>
<feature type="binding site" evidence="12">
    <location>
        <position position="224"/>
    </location>
    <ligand>
        <name>Zn(2+)</name>
        <dbReference type="ChEBI" id="CHEBI:29105"/>
        <note>catalytic</note>
    </ligand>
</feature>
<evidence type="ECO:0000256" key="7">
    <source>
        <dbReference type="ARBA" id="ARBA00022801"/>
    </source>
</evidence>
<feature type="transmembrane region" description="Helical" evidence="12">
    <location>
        <begin position="194"/>
        <end position="219"/>
    </location>
</feature>
<dbReference type="GO" id="GO:0004222">
    <property type="term" value="F:metalloendopeptidase activity"/>
    <property type="evidence" value="ECO:0007669"/>
    <property type="project" value="UniProtKB-UniRule"/>
</dbReference>
<dbReference type="eggNOG" id="COG0501">
    <property type="taxonomic scope" value="Bacteria"/>
</dbReference>
<evidence type="ECO:0000256" key="6">
    <source>
        <dbReference type="ARBA" id="ARBA00022723"/>
    </source>
</evidence>
<comment type="cofactor">
    <cofactor evidence="12">
        <name>Zn(2+)</name>
        <dbReference type="ChEBI" id="CHEBI:29105"/>
    </cofactor>
    <text evidence="12">Binds 1 zinc ion per subunit.</text>
</comment>
<evidence type="ECO:0000259" key="13">
    <source>
        <dbReference type="Pfam" id="PF01435"/>
    </source>
</evidence>
<evidence type="ECO:0000313" key="14">
    <source>
        <dbReference type="EMBL" id="CBW26546.1"/>
    </source>
</evidence>
<name>E1X1F5_HALMS</name>
<dbReference type="PANTHER" id="PTHR43221">
    <property type="entry name" value="PROTEASE HTPX"/>
    <property type="match status" value="1"/>
</dbReference>
<evidence type="ECO:0000256" key="9">
    <source>
        <dbReference type="ARBA" id="ARBA00022989"/>
    </source>
</evidence>
<keyword evidence="15" id="KW-1185">Reference proteome</keyword>
<reference evidence="15" key="1">
    <citation type="journal article" date="2013" name="ISME J.">
        <title>A small predatory core genome in the divergent marine Bacteriovorax marinus SJ and the terrestrial Bdellovibrio bacteriovorus.</title>
        <authorList>
            <person name="Crossman L.C."/>
            <person name="Chen H."/>
            <person name="Cerdeno-Tarraga A.M."/>
            <person name="Brooks K."/>
            <person name="Quail M.A."/>
            <person name="Pineiro S.A."/>
            <person name="Hobley L."/>
            <person name="Sockett R.E."/>
            <person name="Bentley S.D."/>
            <person name="Parkhill J."/>
            <person name="Williams H.N."/>
            <person name="Stine O.C."/>
        </authorList>
    </citation>
    <scope>NUCLEOTIDE SEQUENCE [LARGE SCALE GENOMIC DNA]</scope>
    <source>
        <strain evidence="15">ATCC BAA-682 / DSM 15412 / SJ</strain>
    </source>
</reference>
<dbReference type="EMBL" id="FQ312005">
    <property type="protein sequence ID" value="CBW26546.1"/>
    <property type="molecule type" value="Genomic_DNA"/>
</dbReference>
<feature type="domain" description="Peptidase M48" evidence="13">
    <location>
        <begin position="78"/>
        <end position="292"/>
    </location>
</feature>
<dbReference type="PANTHER" id="PTHR43221:SF1">
    <property type="entry name" value="PROTEASE HTPX"/>
    <property type="match status" value="1"/>
</dbReference>
<keyword evidence="10 12" id="KW-0482">Metalloprotease</keyword>
<dbReference type="OrthoDB" id="5293295at2"/>
<keyword evidence="5 12" id="KW-0812">Transmembrane</keyword>
<evidence type="ECO:0000256" key="1">
    <source>
        <dbReference type="ARBA" id="ARBA00004651"/>
    </source>
</evidence>
<organism evidence="14 15">
    <name type="scientific">Halobacteriovorax marinus (strain ATCC BAA-682 / DSM 15412 / SJ)</name>
    <name type="common">Bacteriovorax marinus</name>
    <dbReference type="NCBI Taxonomy" id="862908"/>
    <lineage>
        <taxon>Bacteria</taxon>
        <taxon>Pseudomonadati</taxon>
        <taxon>Bdellovibrionota</taxon>
        <taxon>Bacteriovoracia</taxon>
        <taxon>Bacteriovoracales</taxon>
        <taxon>Halobacteriovoraceae</taxon>
        <taxon>Halobacteriovorax</taxon>
    </lineage>
</organism>
<evidence type="ECO:0000256" key="8">
    <source>
        <dbReference type="ARBA" id="ARBA00022833"/>
    </source>
</evidence>
<sequence>MLRIGLFILTNLLVIFMVNIVLSIFNVQPYLQGTGLNYQSLLIFCLIWGSVGSLISLMMSKFMAKMAMGVKIVDENSQYGELVRTVHRLAKKANISKMPEVGIYDSPEVNAFATGPSRNNALVAVSTGLLRNMNQDEVEGVLGHEVAHIANGDMITMSLVQGIVNAFVMFFSRVVAFAIDNAMRDEEGRGGLGMFARIGVTIVLDIIFGIAAAPIVAWFSRWREFRADAGGAQLAGKQKMIAALQGLQRTLEIADAEDSDKAFASMKISSKSSLAFLFRSHPPLDVRIKALQQGNY</sequence>
<evidence type="ECO:0000256" key="11">
    <source>
        <dbReference type="ARBA" id="ARBA00023136"/>
    </source>
</evidence>
<evidence type="ECO:0000256" key="10">
    <source>
        <dbReference type="ARBA" id="ARBA00023049"/>
    </source>
</evidence>
<keyword evidence="9 12" id="KW-1133">Transmembrane helix</keyword>
<keyword evidence="3 12" id="KW-1003">Cell membrane</keyword>
<keyword evidence="11 12" id="KW-0472">Membrane</keyword>
<dbReference type="Proteomes" id="UP000008963">
    <property type="component" value="Chromosome"/>
</dbReference>
<dbReference type="CDD" id="cd07335">
    <property type="entry name" value="M48B_HtpX_like"/>
    <property type="match status" value="1"/>
</dbReference>
<dbReference type="HOGENOM" id="CLU_042266_1_0_7"/>
<feature type="binding site" evidence="12">
    <location>
        <position position="144"/>
    </location>
    <ligand>
        <name>Zn(2+)</name>
        <dbReference type="ChEBI" id="CHEBI:29105"/>
        <note>catalytic</note>
    </ligand>
</feature>
<dbReference type="MEROPS" id="M48.002"/>
<dbReference type="InterPro" id="IPR001915">
    <property type="entry name" value="Peptidase_M48"/>
</dbReference>
<dbReference type="AlphaFoldDB" id="E1X1F5"/>
<keyword evidence="8 12" id="KW-0862">Zinc</keyword>
<dbReference type="InterPro" id="IPR050083">
    <property type="entry name" value="HtpX_protease"/>
</dbReference>
<keyword evidence="6 12" id="KW-0479">Metal-binding</keyword>
<evidence type="ECO:0000256" key="12">
    <source>
        <dbReference type="HAMAP-Rule" id="MF_00188"/>
    </source>
</evidence>
<feature type="transmembrane region" description="Helical" evidence="12">
    <location>
        <begin position="38"/>
        <end position="58"/>
    </location>
</feature>
<feature type="transmembrane region" description="Helical" evidence="12">
    <location>
        <begin position="7"/>
        <end position="26"/>
    </location>
</feature>
<evidence type="ECO:0000256" key="3">
    <source>
        <dbReference type="ARBA" id="ARBA00022475"/>
    </source>
</evidence>
<feature type="active site" evidence="12">
    <location>
        <position position="145"/>
    </location>
</feature>
<dbReference type="Gene3D" id="3.30.2010.10">
    <property type="entry name" value="Metalloproteases ('zincins'), catalytic domain"/>
    <property type="match status" value="1"/>
</dbReference>
<gene>
    <name evidence="12 14" type="primary">htpX</name>
    <name evidence="14" type="ordered locus">BMS_1713</name>
</gene>
<dbReference type="KEGG" id="bmx:BMS_1713"/>
<evidence type="ECO:0000313" key="15">
    <source>
        <dbReference type="Proteomes" id="UP000008963"/>
    </source>
</evidence>
<keyword evidence="4 12" id="KW-0645">Protease</keyword>
<dbReference type="EC" id="3.4.24.-" evidence="12"/>
<comment type="similarity">
    <text evidence="2 12">Belongs to the peptidase M48B family.</text>
</comment>
<dbReference type="GO" id="GO:0006508">
    <property type="term" value="P:proteolysis"/>
    <property type="evidence" value="ECO:0007669"/>
    <property type="project" value="UniProtKB-KW"/>
</dbReference>
<dbReference type="NCBIfam" id="NF003965">
    <property type="entry name" value="PRK05457.1"/>
    <property type="match status" value="1"/>
</dbReference>
<dbReference type="Pfam" id="PF01435">
    <property type="entry name" value="Peptidase_M48"/>
    <property type="match status" value="1"/>
</dbReference>
<comment type="subcellular location">
    <subcellularLocation>
        <location evidence="12">Cell inner membrane</location>
        <topology evidence="12">Multi-pass membrane protein</topology>
    </subcellularLocation>
    <subcellularLocation>
        <location evidence="1">Cell membrane</location>
        <topology evidence="1">Multi-pass membrane protein</topology>
    </subcellularLocation>
</comment>
<keyword evidence="14" id="KW-0346">Stress response</keyword>
<evidence type="ECO:0000256" key="4">
    <source>
        <dbReference type="ARBA" id="ARBA00022670"/>
    </source>
</evidence>
<dbReference type="HAMAP" id="MF_00188">
    <property type="entry name" value="Pept_M48_protease_HtpX"/>
    <property type="match status" value="1"/>
</dbReference>
<keyword evidence="12" id="KW-0997">Cell inner membrane</keyword>
<evidence type="ECO:0000256" key="2">
    <source>
        <dbReference type="ARBA" id="ARBA00009779"/>
    </source>
</evidence>
<feature type="transmembrane region" description="Helical" evidence="12">
    <location>
        <begin position="159"/>
        <end position="179"/>
    </location>
</feature>
<dbReference type="RefSeq" id="WP_014244327.1">
    <property type="nucleotide sequence ID" value="NC_016620.1"/>
</dbReference>
<proteinExistence type="inferred from homology"/>
<accession>E1X1F5</accession>
<dbReference type="PATRIC" id="fig|862908.3.peg.1629"/>